<dbReference type="EMBL" id="MN740769">
    <property type="protein sequence ID" value="QHU10553.1"/>
    <property type="molecule type" value="Genomic_DNA"/>
</dbReference>
<name>A0A6C0JYX4_9ZZZZ</name>
<proteinExistence type="predicted"/>
<organism evidence="1">
    <name type="scientific">viral metagenome</name>
    <dbReference type="NCBI Taxonomy" id="1070528"/>
    <lineage>
        <taxon>unclassified sequences</taxon>
        <taxon>metagenomes</taxon>
        <taxon>organismal metagenomes</taxon>
    </lineage>
</organism>
<sequence>MKMFFIKYIKSYLPVILIVVVILVYNFSTSRARKQIEGLENELSTDPAVSFCNKFGGDSSQLEGVCGRLTDKNCKSSNCCVFTNGNKCSAGGITGPTFKTDKDGNKITVDNYYYMNKCYGTGCPN</sequence>
<reference evidence="1" key="1">
    <citation type="journal article" date="2020" name="Nature">
        <title>Giant virus diversity and host interactions through global metagenomics.</title>
        <authorList>
            <person name="Schulz F."/>
            <person name="Roux S."/>
            <person name="Paez-Espino D."/>
            <person name="Jungbluth S."/>
            <person name="Walsh D.A."/>
            <person name="Denef V.J."/>
            <person name="McMahon K.D."/>
            <person name="Konstantinidis K.T."/>
            <person name="Eloe-Fadrosh E.A."/>
            <person name="Kyrpides N.C."/>
            <person name="Woyke T."/>
        </authorList>
    </citation>
    <scope>NUCLEOTIDE SEQUENCE</scope>
    <source>
        <strain evidence="1">GVMAG-S-1101165-83</strain>
    </source>
</reference>
<dbReference type="AlphaFoldDB" id="A0A6C0JYX4"/>
<protein>
    <submittedName>
        <fullName evidence="1">Uncharacterized protein</fullName>
    </submittedName>
</protein>
<evidence type="ECO:0000313" key="1">
    <source>
        <dbReference type="EMBL" id="QHU10553.1"/>
    </source>
</evidence>
<accession>A0A6C0JYX4</accession>